<dbReference type="HOGENOM" id="CLU_1617411_0_0_10"/>
<proteinExistence type="predicted"/>
<organism evidence="1 2">
    <name type="scientific">Parabacteroides merdae CL03T12C32</name>
    <dbReference type="NCBI Taxonomy" id="999420"/>
    <lineage>
        <taxon>Bacteria</taxon>
        <taxon>Pseudomonadati</taxon>
        <taxon>Bacteroidota</taxon>
        <taxon>Bacteroidia</taxon>
        <taxon>Bacteroidales</taxon>
        <taxon>Tannerellaceae</taxon>
        <taxon>Parabacteroides</taxon>
    </lineage>
</organism>
<gene>
    <name evidence="1" type="ORF">HMPREF1060_00964</name>
</gene>
<dbReference type="EMBL" id="AGZQ01000004">
    <property type="protein sequence ID" value="EKN15316.1"/>
    <property type="molecule type" value="Genomic_DNA"/>
</dbReference>
<dbReference type="Proteomes" id="UP000006271">
    <property type="component" value="Unassembled WGS sequence"/>
</dbReference>
<evidence type="ECO:0000313" key="2">
    <source>
        <dbReference type="Proteomes" id="UP000006271"/>
    </source>
</evidence>
<accession>K5ZV09</accession>
<name>K5ZV09_9BACT</name>
<dbReference type="RefSeq" id="WP_005643605.1">
    <property type="nucleotide sequence ID" value="NZ_JH976452.1"/>
</dbReference>
<dbReference type="PATRIC" id="fig|999420.3.peg.975"/>
<evidence type="ECO:0000313" key="1">
    <source>
        <dbReference type="EMBL" id="EKN15316.1"/>
    </source>
</evidence>
<comment type="caution">
    <text evidence="1">The sequence shown here is derived from an EMBL/GenBank/DDBJ whole genome shotgun (WGS) entry which is preliminary data.</text>
</comment>
<dbReference type="AlphaFoldDB" id="K5ZV09"/>
<protein>
    <submittedName>
        <fullName evidence="1">Uncharacterized protein</fullName>
    </submittedName>
</protein>
<reference evidence="1 2" key="1">
    <citation type="submission" date="2012-02" db="EMBL/GenBank/DDBJ databases">
        <title>The Genome Sequence of Parabacteroides merdae CL03T12C32.</title>
        <authorList>
            <consortium name="The Broad Institute Genome Sequencing Platform"/>
            <person name="Earl A."/>
            <person name="Ward D."/>
            <person name="Feldgarden M."/>
            <person name="Gevers D."/>
            <person name="Zitomersky N.L."/>
            <person name="Coyne M.J."/>
            <person name="Comstock L.E."/>
            <person name="Young S.K."/>
            <person name="Zeng Q."/>
            <person name="Gargeya S."/>
            <person name="Fitzgerald M."/>
            <person name="Haas B."/>
            <person name="Abouelleil A."/>
            <person name="Alvarado L."/>
            <person name="Arachchi H.M."/>
            <person name="Berlin A."/>
            <person name="Chapman S.B."/>
            <person name="Gearin G."/>
            <person name="Goldberg J."/>
            <person name="Griggs A."/>
            <person name="Gujja S."/>
            <person name="Hansen M."/>
            <person name="Heiman D."/>
            <person name="Howarth C."/>
            <person name="Larimer J."/>
            <person name="Lui A."/>
            <person name="MacDonald P.J.P."/>
            <person name="McCowen C."/>
            <person name="Montmayeur A."/>
            <person name="Murphy C."/>
            <person name="Neiman D."/>
            <person name="Pearson M."/>
            <person name="Priest M."/>
            <person name="Roberts A."/>
            <person name="Saif S."/>
            <person name="Shea T."/>
            <person name="Sisk P."/>
            <person name="Stolte C."/>
            <person name="Sykes S."/>
            <person name="Wortman J."/>
            <person name="Nusbaum C."/>
            <person name="Birren B."/>
        </authorList>
    </citation>
    <scope>NUCLEOTIDE SEQUENCE [LARGE SCALE GENOMIC DNA]</scope>
    <source>
        <strain evidence="1 2">CL03T12C32</strain>
    </source>
</reference>
<sequence>MGLFLRITYQSQGGRTAEKAFINRKVLGYIIDGLNDGDWQDSISIKLTTHDPQYSHIAIGAILRFFLSENIEGGNLKSFYRYLKKDDKLIIDQMLTIDKYEDLSTDDTRKALCDDIFLYFKEVILKYKDRFLDFDAVAFIPLLEERFEEIKNGKLVSRRKYEQW</sequence>